<dbReference type="Gene3D" id="3.40.50.2300">
    <property type="match status" value="1"/>
</dbReference>
<dbReference type="CDD" id="cd17574">
    <property type="entry name" value="REC_OmpR"/>
    <property type="match status" value="1"/>
</dbReference>
<dbReference type="Gene3D" id="6.10.250.690">
    <property type="match status" value="1"/>
</dbReference>
<keyword evidence="1 4" id="KW-0597">Phosphoprotein</keyword>
<evidence type="ECO:0000313" key="9">
    <source>
        <dbReference type="EMBL" id="MFC4675831.1"/>
    </source>
</evidence>
<evidence type="ECO:0000256" key="4">
    <source>
        <dbReference type="PROSITE-ProRule" id="PRU00169"/>
    </source>
</evidence>
<dbReference type="InterPro" id="IPR001867">
    <property type="entry name" value="OmpR/PhoB-type_DNA-bd"/>
</dbReference>
<feature type="domain" description="Response regulatory" evidence="7">
    <location>
        <begin position="9"/>
        <end position="122"/>
    </location>
</feature>
<dbReference type="Proteomes" id="UP001596023">
    <property type="component" value="Unassembled WGS sequence"/>
</dbReference>
<evidence type="ECO:0000256" key="5">
    <source>
        <dbReference type="PROSITE-ProRule" id="PRU01091"/>
    </source>
</evidence>
<dbReference type="InterPro" id="IPR001789">
    <property type="entry name" value="Sig_transdc_resp-reg_receiver"/>
</dbReference>
<evidence type="ECO:0000256" key="2">
    <source>
        <dbReference type="ARBA" id="ARBA00023012"/>
    </source>
</evidence>
<dbReference type="Pfam" id="PF00486">
    <property type="entry name" value="Trans_reg_C"/>
    <property type="match status" value="1"/>
</dbReference>
<keyword evidence="10" id="KW-1185">Reference proteome</keyword>
<feature type="coiled-coil region" evidence="6">
    <location>
        <begin position="115"/>
        <end position="142"/>
    </location>
</feature>
<dbReference type="SUPFAM" id="SSF52172">
    <property type="entry name" value="CheY-like"/>
    <property type="match status" value="1"/>
</dbReference>
<dbReference type="CDD" id="cd00383">
    <property type="entry name" value="trans_reg_C"/>
    <property type="match status" value="1"/>
</dbReference>
<dbReference type="Pfam" id="PF00072">
    <property type="entry name" value="Response_reg"/>
    <property type="match status" value="1"/>
</dbReference>
<dbReference type="SMART" id="SM00448">
    <property type="entry name" value="REC"/>
    <property type="match status" value="1"/>
</dbReference>
<proteinExistence type="predicted"/>
<accession>A0ABV9L1I9</accession>
<dbReference type="PROSITE" id="PS50110">
    <property type="entry name" value="RESPONSE_REGULATORY"/>
    <property type="match status" value="1"/>
</dbReference>
<keyword evidence="3 5" id="KW-0238">DNA-binding</keyword>
<keyword evidence="6" id="KW-0175">Coiled coil</keyword>
<gene>
    <name evidence="9" type="ORF">ACFO6W_19260</name>
</gene>
<dbReference type="InterPro" id="IPR011006">
    <property type="entry name" value="CheY-like_superfamily"/>
</dbReference>
<evidence type="ECO:0000256" key="1">
    <source>
        <dbReference type="ARBA" id="ARBA00022553"/>
    </source>
</evidence>
<dbReference type="PANTHER" id="PTHR48111:SF40">
    <property type="entry name" value="PHOSPHATE REGULON TRANSCRIPTIONAL REGULATORY PROTEIN PHOB"/>
    <property type="match status" value="1"/>
</dbReference>
<evidence type="ECO:0000259" key="7">
    <source>
        <dbReference type="PROSITE" id="PS50110"/>
    </source>
</evidence>
<dbReference type="InterPro" id="IPR039420">
    <property type="entry name" value="WalR-like"/>
</dbReference>
<feature type="DNA-binding region" description="OmpR/PhoB-type" evidence="5">
    <location>
        <begin position="134"/>
        <end position="230"/>
    </location>
</feature>
<feature type="modified residue" description="4-aspartylphosphate" evidence="4">
    <location>
        <position position="57"/>
    </location>
</feature>
<name>A0ABV9L1I9_9BACT</name>
<organism evidence="9 10">
    <name type="scientific">Dysgonomonas termitidis</name>
    <dbReference type="NCBI Taxonomy" id="1516126"/>
    <lineage>
        <taxon>Bacteria</taxon>
        <taxon>Pseudomonadati</taxon>
        <taxon>Bacteroidota</taxon>
        <taxon>Bacteroidia</taxon>
        <taxon>Bacteroidales</taxon>
        <taxon>Dysgonomonadaceae</taxon>
        <taxon>Dysgonomonas</taxon>
    </lineage>
</organism>
<dbReference type="EMBL" id="JBHSGN010000117">
    <property type="protein sequence ID" value="MFC4675831.1"/>
    <property type="molecule type" value="Genomic_DNA"/>
</dbReference>
<evidence type="ECO:0000256" key="3">
    <source>
        <dbReference type="ARBA" id="ARBA00023125"/>
    </source>
</evidence>
<evidence type="ECO:0000313" key="10">
    <source>
        <dbReference type="Proteomes" id="UP001596023"/>
    </source>
</evidence>
<dbReference type="SMART" id="SM00862">
    <property type="entry name" value="Trans_reg_C"/>
    <property type="match status" value="1"/>
</dbReference>
<evidence type="ECO:0000256" key="6">
    <source>
        <dbReference type="SAM" id="Coils"/>
    </source>
</evidence>
<protein>
    <submittedName>
        <fullName evidence="9">Response regulator transcription factor</fullName>
    </submittedName>
</protein>
<reference evidence="10" key="1">
    <citation type="journal article" date="2019" name="Int. J. Syst. Evol. Microbiol.">
        <title>The Global Catalogue of Microorganisms (GCM) 10K type strain sequencing project: providing services to taxonomists for standard genome sequencing and annotation.</title>
        <authorList>
            <consortium name="The Broad Institute Genomics Platform"/>
            <consortium name="The Broad Institute Genome Sequencing Center for Infectious Disease"/>
            <person name="Wu L."/>
            <person name="Ma J."/>
        </authorList>
    </citation>
    <scope>NUCLEOTIDE SEQUENCE [LARGE SCALE GENOMIC DNA]</scope>
    <source>
        <strain evidence="10">CCUG 66188</strain>
    </source>
</reference>
<sequence length="233" mass="26406">METNNKNISILIVDDEPDIREILQFNLQNEGYNIDLAESSEQAVKMLTPKHRLILLDVMMGGISGFKFADQLRKDGNSIPIIFLTAKDTENDMLTGFSIGGDDYISKPFSIKEVVARVRSVLKRTENQSNAAQKNLLTVNNLEIDFDTKTVTVDKEVVELTKTEFNILVLLVQNTGRIFSRTDILDKAWKDDGIVLERTVDVHIARLRKKIGAYGDYIVNRTGYGYTFNLQNK</sequence>
<comment type="caution">
    <text evidence="9">The sequence shown here is derived from an EMBL/GenBank/DDBJ whole genome shotgun (WGS) entry which is preliminary data.</text>
</comment>
<dbReference type="RefSeq" id="WP_379999434.1">
    <property type="nucleotide sequence ID" value="NZ_JBHSGN010000117.1"/>
</dbReference>
<dbReference type="Gene3D" id="1.10.10.10">
    <property type="entry name" value="Winged helix-like DNA-binding domain superfamily/Winged helix DNA-binding domain"/>
    <property type="match status" value="1"/>
</dbReference>
<evidence type="ECO:0000259" key="8">
    <source>
        <dbReference type="PROSITE" id="PS51755"/>
    </source>
</evidence>
<keyword evidence="2" id="KW-0902">Two-component regulatory system</keyword>
<dbReference type="InterPro" id="IPR036388">
    <property type="entry name" value="WH-like_DNA-bd_sf"/>
</dbReference>
<feature type="domain" description="OmpR/PhoB-type" evidence="8">
    <location>
        <begin position="134"/>
        <end position="230"/>
    </location>
</feature>
<dbReference type="PROSITE" id="PS51755">
    <property type="entry name" value="OMPR_PHOB"/>
    <property type="match status" value="1"/>
</dbReference>
<dbReference type="PANTHER" id="PTHR48111">
    <property type="entry name" value="REGULATOR OF RPOS"/>
    <property type="match status" value="1"/>
</dbReference>